<dbReference type="EMBL" id="CAJVPL010001853">
    <property type="protein sequence ID" value="CAG8590095.1"/>
    <property type="molecule type" value="Genomic_DNA"/>
</dbReference>
<keyword evidence="3" id="KW-1185">Reference proteome</keyword>
<accession>A0A9N9C5P3</accession>
<dbReference type="AlphaFoldDB" id="A0A9N9C5P3"/>
<organism evidence="2 3">
    <name type="scientific">Ambispora gerdemannii</name>
    <dbReference type="NCBI Taxonomy" id="144530"/>
    <lineage>
        <taxon>Eukaryota</taxon>
        <taxon>Fungi</taxon>
        <taxon>Fungi incertae sedis</taxon>
        <taxon>Mucoromycota</taxon>
        <taxon>Glomeromycotina</taxon>
        <taxon>Glomeromycetes</taxon>
        <taxon>Archaeosporales</taxon>
        <taxon>Ambisporaceae</taxon>
        <taxon>Ambispora</taxon>
    </lineage>
</organism>
<proteinExistence type="predicted"/>
<dbReference type="InterPro" id="IPR007889">
    <property type="entry name" value="HTH_Psq"/>
</dbReference>
<dbReference type="InterPro" id="IPR009057">
    <property type="entry name" value="Homeodomain-like_sf"/>
</dbReference>
<feature type="domain" description="HTH psq-type" evidence="1">
    <location>
        <begin position="13"/>
        <end position="56"/>
    </location>
</feature>
<dbReference type="Pfam" id="PF04218">
    <property type="entry name" value="CENP-B_N"/>
    <property type="match status" value="1"/>
</dbReference>
<protein>
    <submittedName>
        <fullName evidence="2">9337_t:CDS:1</fullName>
    </submittedName>
</protein>
<gene>
    <name evidence="2" type="ORF">AGERDE_LOCUS8562</name>
</gene>
<evidence type="ECO:0000259" key="1">
    <source>
        <dbReference type="Pfam" id="PF04218"/>
    </source>
</evidence>
<feature type="non-terminal residue" evidence="2">
    <location>
        <position position="56"/>
    </location>
</feature>
<dbReference type="Proteomes" id="UP000789831">
    <property type="component" value="Unassembled WGS sequence"/>
</dbReference>
<dbReference type="Gene3D" id="1.10.10.60">
    <property type="entry name" value="Homeodomain-like"/>
    <property type="match status" value="1"/>
</dbReference>
<reference evidence="2" key="1">
    <citation type="submission" date="2021-06" db="EMBL/GenBank/DDBJ databases">
        <authorList>
            <person name="Kallberg Y."/>
            <person name="Tangrot J."/>
            <person name="Rosling A."/>
        </authorList>
    </citation>
    <scope>NUCLEOTIDE SEQUENCE</scope>
    <source>
        <strain evidence="2">MT106</strain>
    </source>
</reference>
<sequence>MPPHSNRTQIRERKRRQFTAREKLTILTYLEKHPTKSIRSTANMFNIEPVQIRKWK</sequence>
<dbReference type="SUPFAM" id="SSF46689">
    <property type="entry name" value="Homeodomain-like"/>
    <property type="match status" value="1"/>
</dbReference>
<dbReference type="OrthoDB" id="2435994at2759"/>
<name>A0A9N9C5P3_9GLOM</name>
<evidence type="ECO:0000313" key="2">
    <source>
        <dbReference type="EMBL" id="CAG8590095.1"/>
    </source>
</evidence>
<dbReference type="GO" id="GO:0003677">
    <property type="term" value="F:DNA binding"/>
    <property type="evidence" value="ECO:0007669"/>
    <property type="project" value="InterPro"/>
</dbReference>
<evidence type="ECO:0000313" key="3">
    <source>
        <dbReference type="Proteomes" id="UP000789831"/>
    </source>
</evidence>
<comment type="caution">
    <text evidence="2">The sequence shown here is derived from an EMBL/GenBank/DDBJ whole genome shotgun (WGS) entry which is preliminary data.</text>
</comment>